<dbReference type="EMBL" id="JRMW01000034">
    <property type="protein sequence ID" value="KGF04073.1"/>
    <property type="molecule type" value="Genomic_DNA"/>
</dbReference>
<dbReference type="SUPFAM" id="SSF81345">
    <property type="entry name" value="ABC transporter involved in vitamin B12 uptake, BtuC"/>
    <property type="match status" value="1"/>
</dbReference>
<reference evidence="10 11" key="1">
    <citation type="submission" date="2014-07" db="EMBL/GenBank/DDBJ databases">
        <authorList>
            <person name="McCorrison J."/>
            <person name="Sanka R."/>
            <person name="Torralba M."/>
            <person name="Gillis M."/>
            <person name="Haft D.H."/>
            <person name="Methe B."/>
            <person name="Sutton G."/>
            <person name="Nelson K.E."/>
        </authorList>
    </citation>
    <scope>NUCLEOTIDE SEQUENCE [LARGE SCALE GENOMIC DNA]</scope>
    <source>
        <strain evidence="10 11">S7-1-13</strain>
    </source>
</reference>
<dbReference type="GO" id="GO:0043190">
    <property type="term" value="C:ATP-binding cassette (ABC) transporter complex"/>
    <property type="evidence" value="ECO:0007669"/>
    <property type="project" value="InterPro"/>
</dbReference>
<protein>
    <submittedName>
        <fullName evidence="10">Metal ABC transporter</fullName>
    </submittedName>
</protein>
<feature type="transmembrane region" description="Helical" evidence="9">
    <location>
        <begin position="66"/>
        <end position="86"/>
    </location>
</feature>
<dbReference type="InterPro" id="IPR001626">
    <property type="entry name" value="ABC_TroCD"/>
</dbReference>
<evidence type="ECO:0000256" key="9">
    <source>
        <dbReference type="SAM" id="Phobius"/>
    </source>
</evidence>
<dbReference type="Gene3D" id="1.10.3470.10">
    <property type="entry name" value="ABC transporter involved in vitamin B12 uptake, BtuC"/>
    <property type="match status" value="1"/>
</dbReference>
<evidence type="ECO:0000256" key="2">
    <source>
        <dbReference type="ARBA" id="ARBA00008034"/>
    </source>
</evidence>
<evidence type="ECO:0000313" key="11">
    <source>
        <dbReference type="Proteomes" id="UP000029579"/>
    </source>
</evidence>
<feature type="transmembrane region" description="Helical" evidence="9">
    <location>
        <begin position="41"/>
        <end position="60"/>
    </location>
</feature>
<dbReference type="eggNOG" id="COG1108">
    <property type="taxonomic scope" value="Bacteria"/>
</dbReference>
<evidence type="ECO:0000256" key="4">
    <source>
        <dbReference type="ARBA" id="ARBA00022475"/>
    </source>
</evidence>
<feature type="transmembrane region" description="Helical" evidence="9">
    <location>
        <begin position="98"/>
        <end position="117"/>
    </location>
</feature>
<feature type="transmembrane region" description="Helical" evidence="9">
    <location>
        <begin position="12"/>
        <end position="34"/>
    </location>
</feature>
<keyword evidence="7 9" id="KW-0472">Membrane</keyword>
<evidence type="ECO:0000256" key="8">
    <source>
        <dbReference type="RuleBase" id="RU003943"/>
    </source>
</evidence>
<accession>A0A095X2I1</accession>
<feature type="transmembrane region" description="Helical" evidence="9">
    <location>
        <begin position="150"/>
        <end position="169"/>
    </location>
</feature>
<dbReference type="GO" id="GO:0010043">
    <property type="term" value="P:response to zinc ion"/>
    <property type="evidence" value="ECO:0007669"/>
    <property type="project" value="TreeGrafter"/>
</dbReference>
<evidence type="ECO:0000256" key="3">
    <source>
        <dbReference type="ARBA" id="ARBA00022448"/>
    </source>
</evidence>
<comment type="subcellular location">
    <subcellularLocation>
        <location evidence="1 8">Cell membrane</location>
        <topology evidence="1 8">Multi-pass membrane protein</topology>
    </subcellularLocation>
</comment>
<evidence type="ECO:0000256" key="1">
    <source>
        <dbReference type="ARBA" id="ARBA00004651"/>
    </source>
</evidence>
<dbReference type="AlphaFoldDB" id="A0A095X2I1"/>
<sequence>MMDFLSYCFIDNYQTLLVLLVTAIACSLIGVFLVLRRLSMLADAISHSILLGIVIAYFIVREITSVYLVFGAAIFGVITVFSIESLSKTKLVKNDDAVGIVFPMFFALAVILITKYARNVHLDVDVVLMGEVIMAPLNTMNFFGVEIPKSLLQMSVMGILNLSFIVVFYKELKLTTFDTEFAKIAGFSEVLLFYGLMTLTSFTTVVAFEAVGAILVISFLIAPAASAYLISKNLRTMIIISVLYAIINSILGFVLAMYYNLSMSGMSATMAGISFLITFLFNKNGFLMKIITRKKKHIEFKKDAFLIHVGNHQSEKYSKEELGLATIYRHLSWKKEDIEKYSQILISENKILVDEGIYKLTEKGRILYISLLKDYGL</sequence>
<dbReference type="InterPro" id="IPR037294">
    <property type="entry name" value="ABC_BtuC-like"/>
</dbReference>
<dbReference type="CDD" id="cd06550">
    <property type="entry name" value="TM_ABC_iron-siderophores_like"/>
    <property type="match status" value="1"/>
</dbReference>
<keyword evidence="4" id="KW-1003">Cell membrane</keyword>
<feature type="transmembrane region" description="Helical" evidence="9">
    <location>
        <begin position="205"/>
        <end position="230"/>
    </location>
</feature>
<evidence type="ECO:0000256" key="7">
    <source>
        <dbReference type="ARBA" id="ARBA00023136"/>
    </source>
</evidence>
<dbReference type="GO" id="GO:0055085">
    <property type="term" value="P:transmembrane transport"/>
    <property type="evidence" value="ECO:0007669"/>
    <property type="project" value="InterPro"/>
</dbReference>
<gene>
    <name evidence="10" type="ORF">HMPREF1630_05450</name>
</gene>
<keyword evidence="3 8" id="KW-0813">Transport</keyword>
<dbReference type="Pfam" id="PF00950">
    <property type="entry name" value="ABC-3"/>
    <property type="match status" value="1"/>
</dbReference>
<keyword evidence="5 8" id="KW-0812">Transmembrane</keyword>
<proteinExistence type="inferred from homology"/>
<evidence type="ECO:0000256" key="5">
    <source>
        <dbReference type="ARBA" id="ARBA00022692"/>
    </source>
</evidence>
<feature type="transmembrane region" description="Helical" evidence="9">
    <location>
        <begin position="237"/>
        <end position="259"/>
    </location>
</feature>
<evidence type="ECO:0000256" key="6">
    <source>
        <dbReference type="ARBA" id="ARBA00022989"/>
    </source>
</evidence>
<keyword evidence="6 9" id="KW-1133">Transmembrane helix</keyword>
<dbReference type="RefSeq" id="WP_037327741.1">
    <property type="nucleotide sequence ID" value="NZ_JRMW01000034.1"/>
</dbReference>
<feature type="transmembrane region" description="Helical" evidence="9">
    <location>
        <begin position="265"/>
        <end position="286"/>
    </location>
</feature>
<dbReference type="Proteomes" id="UP000029579">
    <property type="component" value="Unassembled WGS sequence"/>
</dbReference>
<comment type="similarity">
    <text evidence="2 8">Belongs to the ABC-3 integral membrane protein family.</text>
</comment>
<comment type="caution">
    <text evidence="10">The sequence shown here is derived from an EMBL/GenBank/DDBJ whole genome shotgun (WGS) entry which is preliminary data.</text>
</comment>
<dbReference type="PANTHER" id="PTHR30477:SF8">
    <property type="entry name" value="METAL TRANSPORT SYSTEM MEMBRANE PROTEIN CT_070-RELATED"/>
    <property type="match status" value="1"/>
</dbReference>
<dbReference type="PANTHER" id="PTHR30477">
    <property type="entry name" value="ABC-TRANSPORTER METAL-BINDING PROTEIN"/>
    <property type="match status" value="1"/>
</dbReference>
<organism evidence="10 11">
    <name type="scientific">Anaerococcus lactolyticus S7-1-13</name>
    <dbReference type="NCBI Taxonomy" id="1284686"/>
    <lineage>
        <taxon>Bacteria</taxon>
        <taxon>Bacillati</taxon>
        <taxon>Bacillota</taxon>
        <taxon>Tissierellia</taxon>
        <taxon>Tissierellales</taxon>
        <taxon>Peptoniphilaceae</taxon>
        <taxon>Anaerococcus</taxon>
    </lineage>
</organism>
<name>A0A095X2I1_9FIRM</name>
<dbReference type="OrthoDB" id="9788905at2"/>
<evidence type="ECO:0000313" key="10">
    <source>
        <dbReference type="EMBL" id="KGF04073.1"/>
    </source>
</evidence>